<dbReference type="PANTHER" id="PTHR18063">
    <property type="entry name" value="NF-E2 INDUCIBLE PROTEIN"/>
    <property type="match status" value="1"/>
</dbReference>
<dbReference type="PANTHER" id="PTHR18063:SF6">
    <property type="entry name" value="UBIQUITIN CARBOXYL-TERMINAL HYDROLASE"/>
    <property type="match status" value="1"/>
</dbReference>
<organism evidence="5 6">
    <name type="scientific">Cordylochernes scorpioides</name>
    <dbReference type="NCBI Taxonomy" id="51811"/>
    <lineage>
        <taxon>Eukaryota</taxon>
        <taxon>Metazoa</taxon>
        <taxon>Ecdysozoa</taxon>
        <taxon>Arthropoda</taxon>
        <taxon>Chelicerata</taxon>
        <taxon>Arachnida</taxon>
        <taxon>Pseudoscorpiones</taxon>
        <taxon>Cheliferoidea</taxon>
        <taxon>Chernetidae</taxon>
        <taxon>Cordylochernes</taxon>
    </lineage>
</organism>
<evidence type="ECO:0000256" key="3">
    <source>
        <dbReference type="SAM" id="MobiDB-lite"/>
    </source>
</evidence>
<name>A0ABY6LK34_9ARAC</name>
<protein>
    <recommendedName>
        <fullName evidence="2">Ubiquitin carboxyl-terminal hydrolase</fullName>
        <ecNumber evidence="2">3.4.19.12</ecNumber>
    </recommendedName>
</protein>
<reference evidence="5 6" key="1">
    <citation type="submission" date="2022-01" db="EMBL/GenBank/DDBJ databases">
        <title>A chromosomal length assembly of Cordylochernes scorpioides.</title>
        <authorList>
            <person name="Zeh D."/>
            <person name="Zeh J."/>
        </authorList>
    </citation>
    <scope>NUCLEOTIDE SEQUENCE [LARGE SCALE GENOMIC DNA]</scope>
    <source>
        <strain evidence="5">IN4F17</strain>
        <tissue evidence="5">Whole Body</tissue>
    </source>
</reference>
<accession>A0ABY6LK34</accession>
<feature type="domain" description="MINDY deubiquitinase" evidence="4">
    <location>
        <begin position="17"/>
        <end position="143"/>
    </location>
</feature>
<evidence type="ECO:0000256" key="2">
    <source>
        <dbReference type="RuleBase" id="RU367139"/>
    </source>
</evidence>
<keyword evidence="2" id="KW-0645">Protease</keyword>
<keyword evidence="2" id="KW-0788">Thiol protease</keyword>
<proteinExistence type="inferred from homology"/>
<feature type="region of interest" description="Disordered" evidence="3">
    <location>
        <begin position="225"/>
        <end position="245"/>
    </location>
</feature>
<evidence type="ECO:0000256" key="1">
    <source>
        <dbReference type="ARBA" id="ARBA00006616"/>
    </source>
</evidence>
<comment type="catalytic activity">
    <reaction evidence="2">
        <text>Thiol-dependent hydrolysis of ester, thioester, amide, peptide and isopeptide bonds formed by the C-terminal Gly of ubiquitin (a 76-residue protein attached to proteins as an intracellular targeting signal).</text>
        <dbReference type="EC" id="3.4.19.12"/>
    </reaction>
</comment>
<gene>
    <name evidence="5" type="ORF">LAZ67_19000562</name>
</gene>
<comment type="function">
    <text evidence="2">Hydrolase that can specifically remove 'Lys-48'-linked conjugated ubiquitin from proteins. Has exodeubiquitinase activity and has a preference for long polyubiquitin chains. May play a regulatory role at the level of protein turnover.</text>
</comment>
<evidence type="ECO:0000259" key="4">
    <source>
        <dbReference type="Pfam" id="PF04424"/>
    </source>
</evidence>
<dbReference type="InterPro" id="IPR007518">
    <property type="entry name" value="MINDY"/>
</dbReference>
<keyword evidence="2" id="KW-0833">Ubl conjugation pathway</keyword>
<dbReference type="EC" id="3.4.19.12" evidence="2"/>
<evidence type="ECO:0000313" key="6">
    <source>
        <dbReference type="Proteomes" id="UP001235939"/>
    </source>
</evidence>
<dbReference type="EMBL" id="CP092881">
    <property type="protein sequence ID" value="UYV80552.1"/>
    <property type="molecule type" value="Genomic_DNA"/>
</dbReference>
<feature type="compositionally biased region" description="Polar residues" evidence="3">
    <location>
        <begin position="227"/>
        <end position="245"/>
    </location>
</feature>
<evidence type="ECO:0000313" key="5">
    <source>
        <dbReference type="EMBL" id="UYV80552.1"/>
    </source>
</evidence>
<comment type="similarity">
    <text evidence="1 2">Belongs to the MINDY deubiquitinase family. FAM63 subfamily.</text>
</comment>
<sequence>MVQATIIMVGRNKRLLLLNVLILSGHINLPHIIEVITPEQLMEYVGDCILENIPRNIPEAAQLNYEQNMQDAIAILPKLQTGLDVNVRFTGVQDFEYTPECIVFDLLHIPLYHGWLVDPQTPETAAAVAGCSYNQLVEKIIINKVSPRVELVTEGVIFHKERFYCITQQNLWCSVRQHVCVQNELFQLVTDQGFLTEPSVVWETLNNIEGDGEFVDGDFLTVPPKNSAATPSNHNLSTEQQISQE</sequence>
<keyword evidence="2" id="KW-0378">Hydrolase</keyword>
<dbReference type="Proteomes" id="UP001235939">
    <property type="component" value="Chromosome 19"/>
</dbReference>
<dbReference type="InterPro" id="IPR033979">
    <property type="entry name" value="MINDY_domain"/>
</dbReference>
<feature type="domain" description="MINDY deubiquitinase" evidence="4">
    <location>
        <begin position="156"/>
        <end position="219"/>
    </location>
</feature>
<dbReference type="Pfam" id="PF04424">
    <property type="entry name" value="MINDY_DUB"/>
    <property type="match status" value="2"/>
</dbReference>
<keyword evidence="6" id="KW-1185">Reference proteome</keyword>